<reference evidence="5 6" key="1">
    <citation type="submission" date="2021-03" db="EMBL/GenBank/DDBJ databases">
        <title>Sequencing the genomes of 1000 actinobacteria strains.</title>
        <authorList>
            <person name="Klenk H.-P."/>
        </authorList>
    </citation>
    <scope>NUCLEOTIDE SEQUENCE [LARGE SCALE GENOMIC DNA]</scope>
    <source>
        <strain evidence="5 6">DSM 44580</strain>
    </source>
</reference>
<name>A0ABS5ALA1_9PSEU</name>
<dbReference type="InterPro" id="IPR043128">
    <property type="entry name" value="Rev_trsase/Diguanyl_cyclase"/>
</dbReference>
<sequence length="710" mass="75858">MPEPSRQPNPAPLPDHRERRTLARKWAYQLAESNYVPLPHARFEEELAGLLDELCAAVLAERPEAAETAGARLVELSCTDETALPRTMDVLARGLCALPELGPLGQRAEAVVRVLGALAAGYVTAARRALLDQQQSMQASLLKAVRDAKYNLRTAQARFDEVAVSSASGILITELDGTVVRANGALAATLGLSVDEVPGRNLFDLVPPDHAPVLREDYRALLDGRIERVKQSQRLLHADGEPVPVSLTASLLRGAGEEPGHFVTVVEDGTELVLLQNELSRQALHDVLTGLPNRQYFGTRLESALRRADPAHGVTLLQLELDAYPVIRDGLGERVSGQLLVLVAQRLKQALAGERAVVARFDGAEFAVLVERGESTPAPAELVRALRRELAEPAYVDGHGLATSVSVGVLHHPAPDRLAADLLRDVHRALRRAKASGPGQCELSHPGQTREDRAQDALAATMPGAFASGEVEVRYRPLRRLRDGHLEGVQALLSWPHPVAGPIGDIRCRELAETTGLMLTLGEHLLRTACQRAAWWRRRHAPDLLLSVAVSPHQAADSDLVGRVLTVLAETSYPAEGLLLSVPADALAEDLGETRDNLATLADIGVRTAVHGFGLGAADLASAEDLPLHAVALSPHLAARAKPGDSPVTAALRALPGLLHRTGARLLVPDLDAEEDVAFWRAAGADLAAGDLLGGPVTAEELTSALGDRD</sequence>
<dbReference type="SMART" id="SM00052">
    <property type="entry name" value="EAL"/>
    <property type="match status" value="1"/>
</dbReference>
<keyword evidence="6" id="KW-1185">Reference proteome</keyword>
<evidence type="ECO:0000259" key="3">
    <source>
        <dbReference type="PROSITE" id="PS50883"/>
    </source>
</evidence>
<dbReference type="PROSITE" id="PS50113">
    <property type="entry name" value="PAC"/>
    <property type="match status" value="1"/>
</dbReference>
<dbReference type="CDD" id="cd01949">
    <property type="entry name" value="GGDEF"/>
    <property type="match status" value="1"/>
</dbReference>
<dbReference type="CDD" id="cd00130">
    <property type="entry name" value="PAS"/>
    <property type="match status" value="1"/>
</dbReference>
<dbReference type="InterPro" id="IPR029787">
    <property type="entry name" value="Nucleotide_cyclase"/>
</dbReference>
<dbReference type="EMBL" id="JAGIOO010000001">
    <property type="protein sequence ID" value="MBP2477326.1"/>
    <property type="molecule type" value="Genomic_DNA"/>
</dbReference>
<dbReference type="CDD" id="cd01948">
    <property type="entry name" value="EAL"/>
    <property type="match status" value="1"/>
</dbReference>
<dbReference type="InterPro" id="IPR000014">
    <property type="entry name" value="PAS"/>
</dbReference>
<dbReference type="Proteomes" id="UP001519363">
    <property type="component" value="Unassembled WGS sequence"/>
</dbReference>
<comment type="caution">
    <text evidence="5">The sequence shown here is derived from an EMBL/GenBank/DDBJ whole genome shotgun (WGS) entry which is preliminary data.</text>
</comment>
<feature type="domain" description="GGDEF" evidence="4">
    <location>
        <begin position="312"/>
        <end position="446"/>
    </location>
</feature>
<dbReference type="SUPFAM" id="SSF55785">
    <property type="entry name" value="PYP-like sensor domain (PAS domain)"/>
    <property type="match status" value="1"/>
</dbReference>
<feature type="domain" description="EAL" evidence="3">
    <location>
        <begin position="455"/>
        <end position="710"/>
    </location>
</feature>
<dbReference type="Gene3D" id="3.20.20.450">
    <property type="entry name" value="EAL domain"/>
    <property type="match status" value="1"/>
</dbReference>
<proteinExistence type="predicted"/>
<dbReference type="InterPro" id="IPR001633">
    <property type="entry name" value="EAL_dom"/>
</dbReference>
<dbReference type="Pfam" id="PF00563">
    <property type="entry name" value="EAL"/>
    <property type="match status" value="1"/>
</dbReference>
<evidence type="ECO:0000259" key="4">
    <source>
        <dbReference type="PROSITE" id="PS50887"/>
    </source>
</evidence>
<dbReference type="InterPro" id="IPR000160">
    <property type="entry name" value="GGDEF_dom"/>
</dbReference>
<accession>A0ABS5ALA1</accession>
<dbReference type="PANTHER" id="PTHR44757:SF2">
    <property type="entry name" value="BIOFILM ARCHITECTURE MAINTENANCE PROTEIN MBAA"/>
    <property type="match status" value="1"/>
</dbReference>
<dbReference type="NCBIfam" id="TIGR00229">
    <property type="entry name" value="sensory_box"/>
    <property type="match status" value="1"/>
</dbReference>
<evidence type="ECO:0000313" key="5">
    <source>
        <dbReference type="EMBL" id="MBP2477326.1"/>
    </source>
</evidence>
<feature type="domain" description="PAC" evidence="2">
    <location>
        <begin position="229"/>
        <end position="281"/>
    </location>
</feature>
<dbReference type="PANTHER" id="PTHR44757">
    <property type="entry name" value="DIGUANYLATE CYCLASE DGCP"/>
    <property type="match status" value="1"/>
</dbReference>
<dbReference type="PROSITE" id="PS50887">
    <property type="entry name" value="GGDEF"/>
    <property type="match status" value="1"/>
</dbReference>
<dbReference type="Pfam" id="PF00990">
    <property type="entry name" value="GGDEF"/>
    <property type="match status" value="1"/>
</dbReference>
<dbReference type="InterPro" id="IPR035919">
    <property type="entry name" value="EAL_sf"/>
</dbReference>
<dbReference type="InterPro" id="IPR013767">
    <property type="entry name" value="PAS_fold"/>
</dbReference>
<evidence type="ECO:0000313" key="6">
    <source>
        <dbReference type="Proteomes" id="UP001519363"/>
    </source>
</evidence>
<dbReference type="PROSITE" id="PS50883">
    <property type="entry name" value="EAL"/>
    <property type="match status" value="1"/>
</dbReference>
<evidence type="ECO:0000259" key="2">
    <source>
        <dbReference type="PROSITE" id="PS50113"/>
    </source>
</evidence>
<gene>
    <name evidence="5" type="ORF">JOF53_006198</name>
</gene>
<dbReference type="SUPFAM" id="SSF141868">
    <property type="entry name" value="EAL domain-like"/>
    <property type="match status" value="1"/>
</dbReference>
<organism evidence="5 6">
    <name type="scientific">Crossiella equi</name>
    <dbReference type="NCBI Taxonomy" id="130796"/>
    <lineage>
        <taxon>Bacteria</taxon>
        <taxon>Bacillati</taxon>
        <taxon>Actinomycetota</taxon>
        <taxon>Actinomycetes</taxon>
        <taxon>Pseudonocardiales</taxon>
        <taxon>Pseudonocardiaceae</taxon>
        <taxon>Crossiella</taxon>
    </lineage>
</organism>
<dbReference type="Pfam" id="PF00989">
    <property type="entry name" value="PAS"/>
    <property type="match status" value="1"/>
</dbReference>
<dbReference type="SUPFAM" id="SSF55073">
    <property type="entry name" value="Nucleotide cyclase"/>
    <property type="match status" value="1"/>
</dbReference>
<dbReference type="NCBIfam" id="TIGR00254">
    <property type="entry name" value="GGDEF"/>
    <property type="match status" value="1"/>
</dbReference>
<dbReference type="InterPro" id="IPR035965">
    <property type="entry name" value="PAS-like_dom_sf"/>
</dbReference>
<evidence type="ECO:0000259" key="1">
    <source>
        <dbReference type="PROSITE" id="PS50112"/>
    </source>
</evidence>
<feature type="domain" description="PAS" evidence="1">
    <location>
        <begin position="155"/>
        <end position="225"/>
    </location>
</feature>
<dbReference type="PROSITE" id="PS50112">
    <property type="entry name" value="PAS"/>
    <property type="match status" value="1"/>
</dbReference>
<dbReference type="InterPro" id="IPR052155">
    <property type="entry name" value="Biofilm_reg_signaling"/>
</dbReference>
<dbReference type="Gene3D" id="3.30.70.270">
    <property type="match status" value="1"/>
</dbReference>
<dbReference type="RefSeq" id="WP_086780582.1">
    <property type="nucleotide sequence ID" value="NZ_JAGIOO010000001.1"/>
</dbReference>
<dbReference type="SMART" id="SM00091">
    <property type="entry name" value="PAS"/>
    <property type="match status" value="1"/>
</dbReference>
<protein>
    <submittedName>
        <fullName evidence="5">Diguanylate cyclase (GGDEF)-like protein/PAS domain S-box-containing protein</fullName>
    </submittedName>
</protein>
<dbReference type="InterPro" id="IPR000700">
    <property type="entry name" value="PAS-assoc_C"/>
</dbReference>
<dbReference type="SMART" id="SM00267">
    <property type="entry name" value="GGDEF"/>
    <property type="match status" value="1"/>
</dbReference>
<dbReference type="Gene3D" id="3.30.450.20">
    <property type="entry name" value="PAS domain"/>
    <property type="match status" value="1"/>
</dbReference>